<dbReference type="STRING" id="45351.A7RRB1"/>
<keyword evidence="2 5" id="KW-0812">Transmembrane</keyword>
<protein>
    <recommendedName>
        <fullName evidence="8">Amino acid permease</fullName>
    </recommendedName>
</protein>
<evidence type="ECO:0008006" key="8">
    <source>
        <dbReference type="Google" id="ProtNLM"/>
    </source>
</evidence>
<sequence length="223" mass="24852">IVNHSRNLVFAVLGSITLVALLYLLVNIAYLAVLTAPEVKASPATAVSFAQRMYGTGVQWLIPLCVSATVFGTMNARVYGLGRMYFAAAREGHLPRVLAMLHTDKRTPIPAMLYLAFIITVILIPRQTSVKMLLKILGFGMWMNDSLLTIGLLWTRYKRPDLARPFKPPVIVPIIYLAIALYLAITPIAAAPLESLFAYISFFAGIPVYLVLVRYKLQPRWLM</sequence>
<dbReference type="Pfam" id="PF13520">
    <property type="entry name" value="AA_permease_2"/>
    <property type="match status" value="1"/>
</dbReference>
<feature type="non-terminal residue" evidence="6">
    <location>
        <position position="1"/>
    </location>
</feature>
<dbReference type="InterPro" id="IPR050598">
    <property type="entry name" value="AminoAcid_Transporter"/>
</dbReference>
<keyword evidence="4 5" id="KW-0472">Membrane</keyword>
<evidence type="ECO:0000256" key="4">
    <source>
        <dbReference type="ARBA" id="ARBA00023136"/>
    </source>
</evidence>
<evidence type="ECO:0000256" key="3">
    <source>
        <dbReference type="ARBA" id="ARBA00022989"/>
    </source>
</evidence>
<dbReference type="GO" id="GO:0015179">
    <property type="term" value="F:L-amino acid transmembrane transporter activity"/>
    <property type="evidence" value="ECO:0000318"/>
    <property type="project" value="GO_Central"/>
</dbReference>
<feature type="transmembrane region" description="Helical" evidence="5">
    <location>
        <begin position="107"/>
        <end position="124"/>
    </location>
</feature>
<accession>A7RRB1</accession>
<feature type="transmembrane region" description="Helical" evidence="5">
    <location>
        <begin position="60"/>
        <end position="86"/>
    </location>
</feature>
<dbReference type="PhylomeDB" id="A7RRB1"/>
<dbReference type="OrthoDB" id="6019542at2759"/>
<dbReference type="GO" id="GO:0016020">
    <property type="term" value="C:membrane"/>
    <property type="evidence" value="ECO:0007669"/>
    <property type="project" value="UniProtKB-SubCell"/>
</dbReference>
<gene>
    <name evidence="6" type="ORF">NEMVEDRAFT_v1g36069</name>
</gene>
<dbReference type="EMBL" id="DS469531">
    <property type="protein sequence ID" value="EDO45919.1"/>
    <property type="molecule type" value="Genomic_DNA"/>
</dbReference>
<evidence type="ECO:0000313" key="7">
    <source>
        <dbReference type="Proteomes" id="UP000001593"/>
    </source>
</evidence>
<evidence type="ECO:0000256" key="1">
    <source>
        <dbReference type="ARBA" id="ARBA00004141"/>
    </source>
</evidence>
<dbReference type="InParanoid" id="A7RRB1"/>
<dbReference type="Proteomes" id="UP000001593">
    <property type="component" value="Unassembled WGS sequence"/>
</dbReference>
<evidence type="ECO:0000313" key="6">
    <source>
        <dbReference type="EMBL" id="EDO45919.1"/>
    </source>
</evidence>
<reference evidence="6 7" key="1">
    <citation type="journal article" date="2007" name="Science">
        <title>Sea anemone genome reveals ancestral eumetazoan gene repertoire and genomic organization.</title>
        <authorList>
            <person name="Putnam N.H."/>
            <person name="Srivastava M."/>
            <person name="Hellsten U."/>
            <person name="Dirks B."/>
            <person name="Chapman J."/>
            <person name="Salamov A."/>
            <person name="Terry A."/>
            <person name="Shapiro H."/>
            <person name="Lindquist E."/>
            <person name="Kapitonov V.V."/>
            <person name="Jurka J."/>
            <person name="Genikhovich G."/>
            <person name="Grigoriev I.V."/>
            <person name="Lucas S.M."/>
            <person name="Steele R.E."/>
            <person name="Finnerty J.R."/>
            <person name="Technau U."/>
            <person name="Martindale M.Q."/>
            <person name="Rokhsar D.S."/>
        </authorList>
    </citation>
    <scope>NUCLEOTIDE SEQUENCE [LARGE SCALE GENOMIC DNA]</scope>
    <source>
        <strain evidence="7">CH2 X CH6</strain>
    </source>
</reference>
<name>A7RRB1_NEMVE</name>
<dbReference type="AlphaFoldDB" id="A7RRB1"/>
<feature type="transmembrane region" description="Helical" evidence="5">
    <location>
        <begin position="169"/>
        <end position="190"/>
    </location>
</feature>
<keyword evidence="3 5" id="KW-1133">Transmembrane helix</keyword>
<dbReference type="PANTHER" id="PTHR11785:SF512">
    <property type="entry name" value="SOBREMESA, ISOFORM B"/>
    <property type="match status" value="1"/>
</dbReference>
<evidence type="ECO:0000256" key="5">
    <source>
        <dbReference type="SAM" id="Phobius"/>
    </source>
</evidence>
<dbReference type="KEGG" id="nve:5517993"/>
<keyword evidence="7" id="KW-1185">Reference proteome</keyword>
<feature type="transmembrane region" description="Helical" evidence="5">
    <location>
        <begin position="136"/>
        <end position="157"/>
    </location>
</feature>
<dbReference type="OMA" id="CTCIDEL"/>
<dbReference type="eggNOG" id="KOG1287">
    <property type="taxonomic scope" value="Eukaryota"/>
</dbReference>
<dbReference type="HOGENOM" id="CLU_007946_3_5_1"/>
<comment type="subcellular location">
    <subcellularLocation>
        <location evidence="1">Membrane</location>
        <topology evidence="1">Multi-pass membrane protein</topology>
    </subcellularLocation>
</comment>
<proteinExistence type="predicted"/>
<feature type="non-terminal residue" evidence="6">
    <location>
        <position position="223"/>
    </location>
</feature>
<evidence type="ECO:0000256" key="2">
    <source>
        <dbReference type="ARBA" id="ARBA00022692"/>
    </source>
</evidence>
<dbReference type="PANTHER" id="PTHR11785">
    <property type="entry name" value="AMINO ACID TRANSPORTER"/>
    <property type="match status" value="1"/>
</dbReference>
<feature type="transmembrane region" description="Helical" evidence="5">
    <location>
        <begin position="196"/>
        <end position="215"/>
    </location>
</feature>
<dbReference type="InterPro" id="IPR002293">
    <property type="entry name" value="AA/rel_permease1"/>
</dbReference>
<dbReference type="GO" id="GO:0003333">
    <property type="term" value="P:amino acid transmembrane transport"/>
    <property type="evidence" value="ECO:0000318"/>
    <property type="project" value="GO_Central"/>
</dbReference>
<organism evidence="6 7">
    <name type="scientific">Nematostella vectensis</name>
    <name type="common">Starlet sea anemone</name>
    <dbReference type="NCBI Taxonomy" id="45351"/>
    <lineage>
        <taxon>Eukaryota</taxon>
        <taxon>Metazoa</taxon>
        <taxon>Cnidaria</taxon>
        <taxon>Anthozoa</taxon>
        <taxon>Hexacorallia</taxon>
        <taxon>Actiniaria</taxon>
        <taxon>Edwardsiidae</taxon>
        <taxon>Nematostella</taxon>
    </lineage>
</organism>
<dbReference type="Gene3D" id="1.20.1740.10">
    <property type="entry name" value="Amino acid/polyamine transporter I"/>
    <property type="match status" value="1"/>
</dbReference>
<feature type="transmembrane region" description="Helical" evidence="5">
    <location>
        <begin position="7"/>
        <end position="33"/>
    </location>
</feature>